<organism evidence="1">
    <name type="scientific">bioreactor metagenome</name>
    <dbReference type="NCBI Taxonomy" id="1076179"/>
    <lineage>
        <taxon>unclassified sequences</taxon>
        <taxon>metagenomes</taxon>
        <taxon>ecological metagenomes</taxon>
    </lineage>
</organism>
<sequence length="241" mass="28604">MANAINILEYLPNSYKTRDEQDYINFLWDSFESNYNNAKYPFAFIAYHMLYMSFVYFEVWQIKENRKTDFEKAMIGLSNDMENDFMNAVTPFAFVKSNEAPFFKFFKLLGCDNSKIGTYKKSVDDRNNSSHSNGKILFNDKSIIDRKIDDVLRAVDDIQNHSKPIIEECLEKFLIENNDPDKRQYYDDLDQIREILIHGNYISQKDIEHLLTFDITTLSKRKNYEAMKSLFETFVDNYKTT</sequence>
<evidence type="ECO:0000313" key="1">
    <source>
        <dbReference type="EMBL" id="MPN04294.1"/>
    </source>
</evidence>
<dbReference type="AlphaFoldDB" id="A0A645EUX9"/>
<reference evidence="1" key="1">
    <citation type="submission" date="2019-08" db="EMBL/GenBank/DDBJ databases">
        <authorList>
            <person name="Kucharzyk K."/>
            <person name="Murdoch R.W."/>
            <person name="Higgins S."/>
            <person name="Loffler F."/>
        </authorList>
    </citation>
    <scope>NUCLEOTIDE SEQUENCE</scope>
</reference>
<proteinExistence type="predicted"/>
<name>A0A645EUX9_9ZZZZ</name>
<dbReference type="EMBL" id="VSSQ01050217">
    <property type="protein sequence ID" value="MPN04294.1"/>
    <property type="molecule type" value="Genomic_DNA"/>
</dbReference>
<comment type="caution">
    <text evidence="1">The sequence shown here is derived from an EMBL/GenBank/DDBJ whole genome shotgun (WGS) entry which is preliminary data.</text>
</comment>
<gene>
    <name evidence="1" type="ORF">SDC9_151530</name>
</gene>
<protein>
    <submittedName>
        <fullName evidence="1">Uncharacterized protein</fullName>
    </submittedName>
</protein>
<accession>A0A645EUX9</accession>